<protein>
    <recommendedName>
        <fullName evidence="4">NB-ARC domain-containing protein</fullName>
    </recommendedName>
</protein>
<gene>
    <name evidence="1 3" type="ORF">BDZ99DRAFT_518515</name>
</gene>
<proteinExistence type="predicted"/>
<dbReference type="OrthoDB" id="5394701at2759"/>
<sequence length="104" mass="12010">MQSFGRSRKDQPIFESFAEIARRLELPKGDENGPVQSTKNWLSKTTRSWLCIFDNVDDIRMSTEDHFLPWKGDIIITTRYKDQAKKVSDHSHSVPLEVSAKTTL</sequence>
<evidence type="ECO:0000313" key="2">
    <source>
        <dbReference type="Proteomes" id="UP000504636"/>
    </source>
</evidence>
<dbReference type="EMBL" id="MU003697">
    <property type="protein sequence ID" value="KAF2812700.1"/>
    <property type="molecule type" value="Genomic_DNA"/>
</dbReference>
<dbReference type="RefSeq" id="XP_033579664.1">
    <property type="nucleotide sequence ID" value="XM_033725300.1"/>
</dbReference>
<reference evidence="1 3" key="1">
    <citation type="journal article" date="2020" name="Stud. Mycol.">
        <title>101 Dothideomycetes genomes: a test case for predicting lifestyles and emergence of pathogens.</title>
        <authorList>
            <person name="Haridas S."/>
            <person name="Albert R."/>
            <person name="Binder M."/>
            <person name="Bloem J."/>
            <person name="Labutti K."/>
            <person name="Salamov A."/>
            <person name="Andreopoulos B."/>
            <person name="Baker S."/>
            <person name="Barry K."/>
            <person name="Bills G."/>
            <person name="Bluhm B."/>
            <person name="Cannon C."/>
            <person name="Castanera R."/>
            <person name="Culley D."/>
            <person name="Daum C."/>
            <person name="Ezra D."/>
            <person name="Gonzalez J."/>
            <person name="Henrissat B."/>
            <person name="Kuo A."/>
            <person name="Liang C."/>
            <person name="Lipzen A."/>
            <person name="Lutzoni F."/>
            <person name="Magnuson J."/>
            <person name="Mondo S."/>
            <person name="Nolan M."/>
            <person name="Ohm R."/>
            <person name="Pangilinan J."/>
            <person name="Park H.-J."/>
            <person name="Ramirez L."/>
            <person name="Alfaro M."/>
            <person name="Sun H."/>
            <person name="Tritt A."/>
            <person name="Yoshinaga Y."/>
            <person name="Zwiers L.-H."/>
            <person name="Turgeon B."/>
            <person name="Goodwin S."/>
            <person name="Spatafora J."/>
            <person name="Crous P."/>
            <person name="Grigoriev I."/>
        </authorList>
    </citation>
    <scope>NUCLEOTIDE SEQUENCE</scope>
    <source>
        <strain evidence="1 3">CBS 304.34</strain>
    </source>
</reference>
<reference evidence="3" key="2">
    <citation type="submission" date="2020-04" db="EMBL/GenBank/DDBJ databases">
        <authorList>
            <consortium name="NCBI Genome Project"/>
        </authorList>
    </citation>
    <scope>NUCLEOTIDE SEQUENCE</scope>
    <source>
        <strain evidence="3">CBS 304.34</strain>
    </source>
</reference>
<evidence type="ECO:0000313" key="1">
    <source>
        <dbReference type="EMBL" id="KAF2812700.1"/>
    </source>
</evidence>
<keyword evidence="2" id="KW-1185">Reference proteome</keyword>
<organism evidence="1">
    <name type="scientific">Mytilinidion resinicola</name>
    <dbReference type="NCBI Taxonomy" id="574789"/>
    <lineage>
        <taxon>Eukaryota</taxon>
        <taxon>Fungi</taxon>
        <taxon>Dikarya</taxon>
        <taxon>Ascomycota</taxon>
        <taxon>Pezizomycotina</taxon>
        <taxon>Dothideomycetes</taxon>
        <taxon>Pleosporomycetidae</taxon>
        <taxon>Mytilinidiales</taxon>
        <taxon>Mytilinidiaceae</taxon>
        <taxon>Mytilinidion</taxon>
    </lineage>
</organism>
<evidence type="ECO:0000313" key="3">
    <source>
        <dbReference type="RefSeq" id="XP_033579664.1"/>
    </source>
</evidence>
<dbReference type="AlphaFoldDB" id="A0A6A6YVB9"/>
<evidence type="ECO:0008006" key="4">
    <source>
        <dbReference type="Google" id="ProtNLM"/>
    </source>
</evidence>
<dbReference type="GeneID" id="54466193"/>
<name>A0A6A6YVB9_9PEZI</name>
<reference evidence="3" key="3">
    <citation type="submission" date="2025-04" db="UniProtKB">
        <authorList>
            <consortium name="RefSeq"/>
        </authorList>
    </citation>
    <scope>IDENTIFICATION</scope>
    <source>
        <strain evidence="3">CBS 304.34</strain>
    </source>
</reference>
<dbReference type="Gene3D" id="3.40.50.300">
    <property type="entry name" value="P-loop containing nucleotide triphosphate hydrolases"/>
    <property type="match status" value="1"/>
</dbReference>
<accession>A0A6A6YVB9</accession>
<dbReference type="InterPro" id="IPR027417">
    <property type="entry name" value="P-loop_NTPase"/>
</dbReference>
<dbReference type="Proteomes" id="UP000504636">
    <property type="component" value="Unplaced"/>
</dbReference>